<dbReference type="EMBL" id="CM007650">
    <property type="protein sequence ID" value="ONM55672.1"/>
    <property type="molecule type" value="Genomic_DNA"/>
</dbReference>
<feature type="region of interest" description="Disordered" evidence="1">
    <location>
        <begin position="82"/>
        <end position="122"/>
    </location>
</feature>
<dbReference type="InParanoid" id="A0A1D6I6H1"/>
<dbReference type="AlphaFoldDB" id="A0A1D6I6H1"/>
<gene>
    <name evidence="2" type="ORF">ZEAMMB73_Zm00001d020822</name>
</gene>
<dbReference type="OMA" id="CEDIKIQ"/>
<name>A0A1D6I6H1_MAIZE</name>
<accession>A0A1D6I6H1</accession>
<protein>
    <submittedName>
        <fullName evidence="2">Uncharacterized protein</fullName>
    </submittedName>
</protein>
<organism evidence="2">
    <name type="scientific">Zea mays</name>
    <name type="common">Maize</name>
    <dbReference type="NCBI Taxonomy" id="4577"/>
    <lineage>
        <taxon>Eukaryota</taxon>
        <taxon>Viridiplantae</taxon>
        <taxon>Streptophyta</taxon>
        <taxon>Embryophyta</taxon>
        <taxon>Tracheophyta</taxon>
        <taxon>Spermatophyta</taxon>
        <taxon>Magnoliopsida</taxon>
        <taxon>Liliopsida</taxon>
        <taxon>Poales</taxon>
        <taxon>Poaceae</taxon>
        <taxon>PACMAD clade</taxon>
        <taxon>Panicoideae</taxon>
        <taxon>Andropogonodae</taxon>
        <taxon>Andropogoneae</taxon>
        <taxon>Tripsacinae</taxon>
        <taxon>Zea</taxon>
    </lineage>
</organism>
<reference evidence="2" key="1">
    <citation type="submission" date="2015-12" db="EMBL/GenBank/DDBJ databases">
        <title>Update maize B73 reference genome by single molecule sequencing technologies.</title>
        <authorList>
            <consortium name="Maize Genome Sequencing Project"/>
            <person name="Ware D."/>
        </authorList>
    </citation>
    <scope>NUCLEOTIDE SEQUENCE [LARGE SCALE GENOMIC DNA]</scope>
    <source>
        <tissue evidence="2">Seedling</tissue>
    </source>
</reference>
<feature type="compositionally biased region" description="Acidic residues" evidence="1">
    <location>
        <begin position="99"/>
        <end position="122"/>
    </location>
</feature>
<evidence type="ECO:0000313" key="2">
    <source>
        <dbReference type="EMBL" id="ONM55672.1"/>
    </source>
</evidence>
<proteinExistence type="predicted"/>
<evidence type="ECO:0000256" key="1">
    <source>
        <dbReference type="SAM" id="MobiDB-lite"/>
    </source>
</evidence>
<dbReference type="PaxDb" id="4577-AC208031.3_FGP005"/>
<sequence>MEVHTKRRNKIDVQHASDLVFVQLNARLLSKKERSKTKNVDVLLPNVASNVQDWPVEGCDDIDEENEAMQLCRSSRVRELHEDGFESDSECEDIKIQDEDVEFESDHDEVLPTDDYEQDDED</sequence>